<protein>
    <submittedName>
        <fullName evidence="1">Uncharacterized protein</fullName>
    </submittedName>
</protein>
<dbReference type="Proteomes" id="UP000006054">
    <property type="component" value="Chromosome"/>
</dbReference>
<organism evidence="1 2">
    <name type="scientific">Bernardetia litoralis (strain ATCC 23117 / DSM 6794 / NBRC 15988 / NCIMB 1366 / Fx l1 / Sio-4)</name>
    <name type="common">Flexibacter litoralis</name>
    <dbReference type="NCBI Taxonomy" id="880071"/>
    <lineage>
        <taxon>Bacteria</taxon>
        <taxon>Pseudomonadati</taxon>
        <taxon>Bacteroidota</taxon>
        <taxon>Cytophagia</taxon>
        <taxon>Cytophagales</taxon>
        <taxon>Bernardetiaceae</taxon>
        <taxon>Bernardetia</taxon>
    </lineage>
</organism>
<dbReference type="RefSeq" id="WP_014797276.1">
    <property type="nucleotide sequence ID" value="NC_018018.1"/>
</dbReference>
<evidence type="ECO:0000313" key="1">
    <source>
        <dbReference type="EMBL" id="AFM03819.1"/>
    </source>
</evidence>
<name>I4AIN4_BERLS</name>
<dbReference type="STRING" id="880071.Fleli_1388"/>
<dbReference type="HOGENOM" id="CLU_1728690_0_0_10"/>
<sequence>MTKIPYSKDDIEVLEFLFEVTTRGIECDKNSEGKLGDKFYNNSHIIDEDKQEEYEDEYLFRNEFCISKDEFVELEKANSYIYATFKIHQCNYKNIPFSKRFEVFNVLWQVVFGKKDKKDYLEITKNIAQSIYSIEIIRNFPDKGTSESFML</sequence>
<dbReference type="AlphaFoldDB" id="I4AIN4"/>
<accession>I4AIN4</accession>
<evidence type="ECO:0000313" key="2">
    <source>
        <dbReference type="Proteomes" id="UP000006054"/>
    </source>
</evidence>
<proteinExistence type="predicted"/>
<dbReference type="EMBL" id="CP003345">
    <property type="protein sequence ID" value="AFM03819.1"/>
    <property type="molecule type" value="Genomic_DNA"/>
</dbReference>
<reference evidence="2" key="1">
    <citation type="submission" date="2012-06" db="EMBL/GenBank/DDBJ databases">
        <title>The complete genome of Flexibacter litoralis DSM 6794.</title>
        <authorList>
            <person name="Lucas S."/>
            <person name="Copeland A."/>
            <person name="Lapidus A."/>
            <person name="Glavina del Rio T."/>
            <person name="Dalin E."/>
            <person name="Tice H."/>
            <person name="Bruce D."/>
            <person name="Goodwin L."/>
            <person name="Pitluck S."/>
            <person name="Peters L."/>
            <person name="Ovchinnikova G."/>
            <person name="Lu M."/>
            <person name="Kyrpides N."/>
            <person name="Mavromatis K."/>
            <person name="Ivanova N."/>
            <person name="Brettin T."/>
            <person name="Detter J.C."/>
            <person name="Han C."/>
            <person name="Larimer F."/>
            <person name="Land M."/>
            <person name="Hauser L."/>
            <person name="Markowitz V."/>
            <person name="Cheng J.-F."/>
            <person name="Hugenholtz P."/>
            <person name="Woyke T."/>
            <person name="Wu D."/>
            <person name="Spring S."/>
            <person name="Lang E."/>
            <person name="Kopitz M."/>
            <person name="Brambilla E."/>
            <person name="Klenk H.-P."/>
            <person name="Eisen J.A."/>
        </authorList>
    </citation>
    <scope>NUCLEOTIDE SEQUENCE [LARGE SCALE GENOMIC DNA]</scope>
    <source>
        <strain evidence="2">ATCC 23117 / DSM 6794 / NBRC 15988 / NCIMB 1366 / Sio-4</strain>
    </source>
</reference>
<dbReference type="KEGG" id="fli:Fleli_1388"/>
<gene>
    <name evidence="1" type="ordered locus">Fleli_1388</name>
</gene>
<keyword evidence="2" id="KW-1185">Reference proteome</keyword>